<dbReference type="Gene3D" id="2.10.109.10">
    <property type="entry name" value="Umud Fragment, subunit A"/>
    <property type="match status" value="1"/>
</dbReference>
<name>A0ABU4PJV3_9SPHN</name>
<keyword evidence="5" id="KW-0812">Transmembrane</keyword>
<keyword evidence="8" id="KW-1185">Reference proteome</keyword>
<comment type="similarity">
    <text evidence="1 5">Belongs to the peptidase S26 family.</text>
</comment>
<dbReference type="NCBIfam" id="TIGR02227">
    <property type="entry name" value="sigpep_I_bact"/>
    <property type="match status" value="1"/>
</dbReference>
<evidence type="ECO:0000259" key="6">
    <source>
        <dbReference type="Pfam" id="PF10502"/>
    </source>
</evidence>
<dbReference type="InterPro" id="IPR019533">
    <property type="entry name" value="Peptidase_S26"/>
</dbReference>
<dbReference type="Proteomes" id="UP001279660">
    <property type="component" value="Unassembled WGS sequence"/>
</dbReference>
<organism evidence="7 8">
    <name type="scientific">Sphingomonas echinoides</name>
    <dbReference type="NCBI Taxonomy" id="59803"/>
    <lineage>
        <taxon>Bacteria</taxon>
        <taxon>Pseudomonadati</taxon>
        <taxon>Pseudomonadota</taxon>
        <taxon>Alphaproteobacteria</taxon>
        <taxon>Sphingomonadales</taxon>
        <taxon>Sphingomonadaceae</taxon>
        <taxon>Sphingomonas</taxon>
    </lineage>
</organism>
<dbReference type="SUPFAM" id="SSF51306">
    <property type="entry name" value="LexA/Signal peptidase"/>
    <property type="match status" value="1"/>
</dbReference>
<protein>
    <recommendedName>
        <fullName evidence="2 5">Signal peptidase I</fullName>
        <ecNumber evidence="5">3.4.21.89</ecNumber>
    </recommendedName>
</protein>
<dbReference type="RefSeq" id="WP_010403305.1">
    <property type="nucleotide sequence ID" value="NZ_JAWXXV010000001.1"/>
</dbReference>
<dbReference type="PANTHER" id="PTHR43390">
    <property type="entry name" value="SIGNAL PEPTIDASE I"/>
    <property type="match status" value="1"/>
</dbReference>
<comment type="catalytic activity">
    <reaction evidence="5">
        <text>Cleavage of hydrophobic, N-terminal signal or leader sequences from secreted and periplasmic proteins.</text>
        <dbReference type="EC" id="3.4.21.89"/>
    </reaction>
</comment>
<dbReference type="GO" id="GO:0009003">
    <property type="term" value="F:signal peptidase activity"/>
    <property type="evidence" value="ECO:0007669"/>
    <property type="project" value="UniProtKB-EC"/>
</dbReference>
<evidence type="ECO:0000313" key="7">
    <source>
        <dbReference type="EMBL" id="MDX5984446.1"/>
    </source>
</evidence>
<accession>A0ABU4PJV3</accession>
<dbReference type="InterPro" id="IPR019756">
    <property type="entry name" value="Pept_S26A_signal_pept_1_Ser-AS"/>
</dbReference>
<dbReference type="EMBL" id="JAWXXV010000001">
    <property type="protein sequence ID" value="MDX5984446.1"/>
    <property type="molecule type" value="Genomic_DNA"/>
</dbReference>
<keyword evidence="5" id="KW-1133">Transmembrane helix</keyword>
<sequence length="225" mass="23644">MSASGGRLPWLTIAICAAGMAVAAWLFWLLGPSAVMLVRGDRIGRAFYVPSESMLPTLQLNDRVAPLQIGAAGPQRGDVIVFRAPTSVRVARVAAIGGDTIQMRGGVVVLNGVAVPQTGIGAGPALDGMPTRLLAERFPGDARTHRILDLGASPQDDTAPLRVAPGKLFVLGDNRDRAADSRIPLAEEGVGQVDRSAVIGLVDAVYWAKDRARIGRPIDTIGNVR</sequence>
<comment type="caution">
    <text evidence="7">The sequence shown here is derived from an EMBL/GenBank/DDBJ whole genome shotgun (WGS) entry which is preliminary data.</text>
</comment>
<feature type="transmembrane region" description="Helical" evidence="5">
    <location>
        <begin position="12"/>
        <end position="38"/>
    </location>
</feature>
<keyword evidence="5" id="KW-0472">Membrane</keyword>
<comment type="subcellular location">
    <subcellularLocation>
        <location evidence="5">Membrane</location>
        <topology evidence="5">Single-pass type II membrane protein</topology>
    </subcellularLocation>
</comment>
<dbReference type="PRINTS" id="PR00727">
    <property type="entry name" value="LEADERPTASE"/>
</dbReference>
<dbReference type="PROSITE" id="PS00501">
    <property type="entry name" value="SPASE_I_1"/>
    <property type="match status" value="1"/>
</dbReference>
<dbReference type="InterPro" id="IPR036286">
    <property type="entry name" value="LexA/Signal_pep-like_sf"/>
</dbReference>
<evidence type="ECO:0000256" key="1">
    <source>
        <dbReference type="ARBA" id="ARBA00009370"/>
    </source>
</evidence>
<keyword evidence="4 5" id="KW-0378">Hydrolase</keyword>
<dbReference type="Pfam" id="PF10502">
    <property type="entry name" value="Peptidase_S26"/>
    <property type="match status" value="1"/>
</dbReference>
<keyword evidence="3 5" id="KW-0645">Protease</keyword>
<gene>
    <name evidence="7" type="primary">lepB</name>
    <name evidence="7" type="ORF">SIL82_09240</name>
</gene>
<evidence type="ECO:0000256" key="3">
    <source>
        <dbReference type="ARBA" id="ARBA00022670"/>
    </source>
</evidence>
<dbReference type="EC" id="3.4.21.89" evidence="5"/>
<dbReference type="PANTHER" id="PTHR43390:SF1">
    <property type="entry name" value="CHLOROPLAST PROCESSING PEPTIDASE"/>
    <property type="match status" value="1"/>
</dbReference>
<evidence type="ECO:0000256" key="4">
    <source>
        <dbReference type="ARBA" id="ARBA00022801"/>
    </source>
</evidence>
<reference evidence="7 8" key="1">
    <citation type="submission" date="2023-11" db="EMBL/GenBank/DDBJ databases">
        <title>MicrobeMod: A computational toolkit for identifying prokaryotic methylation and restriction-modification with nanopore sequencing.</title>
        <authorList>
            <person name="Crits-Christoph A."/>
            <person name="Kang S.C."/>
            <person name="Lee H."/>
            <person name="Ostrov N."/>
        </authorList>
    </citation>
    <scope>NUCLEOTIDE SEQUENCE [LARGE SCALE GENOMIC DNA]</scope>
    <source>
        <strain evidence="7 8">ATCC 14820</strain>
    </source>
</reference>
<dbReference type="InterPro" id="IPR000223">
    <property type="entry name" value="Pept_S26A_signal_pept_1"/>
</dbReference>
<evidence type="ECO:0000256" key="5">
    <source>
        <dbReference type="RuleBase" id="RU362042"/>
    </source>
</evidence>
<evidence type="ECO:0000256" key="2">
    <source>
        <dbReference type="ARBA" id="ARBA00019232"/>
    </source>
</evidence>
<dbReference type="CDD" id="cd06530">
    <property type="entry name" value="S26_SPase_I"/>
    <property type="match status" value="1"/>
</dbReference>
<feature type="domain" description="Peptidase S26" evidence="6">
    <location>
        <begin position="36"/>
        <end position="207"/>
    </location>
</feature>
<proteinExistence type="inferred from homology"/>
<evidence type="ECO:0000313" key="8">
    <source>
        <dbReference type="Proteomes" id="UP001279660"/>
    </source>
</evidence>